<protein>
    <submittedName>
        <fullName evidence="1">Tail completion and sheath stabilizer protein</fullName>
    </submittedName>
</protein>
<name>A0A6J7WYC4_9CAUD</name>
<dbReference type="EMBL" id="LR798287">
    <property type="protein sequence ID" value="CAB5221074.1"/>
    <property type="molecule type" value="Genomic_DNA"/>
</dbReference>
<evidence type="ECO:0000313" key="1">
    <source>
        <dbReference type="EMBL" id="CAB5221074.1"/>
    </source>
</evidence>
<proteinExistence type="predicted"/>
<gene>
    <name evidence="1" type="ORF">UFOVP245_68</name>
</gene>
<reference evidence="1" key="1">
    <citation type="submission" date="2020-05" db="EMBL/GenBank/DDBJ databases">
        <authorList>
            <person name="Chiriac C."/>
            <person name="Salcher M."/>
            <person name="Ghai R."/>
            <person name="Kavagutti S V."/>
        </authorList>
    </citation>
    <scope>NUCLEOTIDE SEQUENCE</scope>
</reference>
<organism evidence="1">
    <name type="scientific">uncultured Caudovirales phage</name>
    <dbReference type="NCBI Taxonomy" id="2100421"/>
    <lineage>
        <taxon>Viruses</taxon>
        <taxon>Duplodnaviria</taxon>
        <taxon>Heunggongvirae</taxon>
        <taxon>Uroviricota</taxon>
        <taxon>Caudoviricetes</taxon>
        <taxon>Peduoviridae</taxon>
        <taxon>Maltschvirus</taxon>
        <taxon>Maltschvirus maltsch</taxon>
    </lineage>
</organism>
<accession>A0A6J7WYC4</accession>
<sequence>MGSPFLLDKYTIRRYDMPMLLNQPDNVNFLSPLGFKFVLKRTPNLVYFLTDVNFPSVTLGDIEYANPFKIIDLPGDNIDYGDLQVTFRVDEDFANYLEILNWMKGLGAPNNFDEYSYLSSQKNGSGKGLFSDGTLYVLNSAMVPNIQIDFIDMFPVALSDINFTATDTDVNYVVNTVTFKYKIWNIKKL</sequence>